<dbReference type="GO" id="GO:0003735">
    <property type="term" value="F:structural constituent of ribosome"/>
    <property type="evidence" value="ECO:0007669"/>
    <property type="project" value="InterPro"/>
</dbReference>
<sequence length="193" mass="21444">MQETAILNMVPRTSTSKGANKLLRKNGYLPGNIFGKGMESISIAVKKDEFRKSLKEYGRNAVFKLVDPNSEEYTVMAKEINVAPLINEISHLNFQLVSLSEAVKQEVSFKIIGSEFLESKRLLLNSHVDSIPVYGLPHDIPHEIDIDVSTMESGDSILFKDIKLPEGITSEIDPELKIISVKGSKRQEVAASE</sequence>
<dbReference type="NCBIfam" id="TIGR00731">
    <property type="entry name" value="bL25_bact_ctc"/>
    <property type="match status" value="1"/>
</dbReference>
<gene>
    <name evidence="5" type="primary">rplY</name>
    <name evidence="5" type="synonym">ctc</name>
    <name evidence="8" type="ORF">DHW61_12985</name>
</gene>
<dbReference type="GO" id="GO:0006412">
    <property type="term" value="P:translation"/>
    <property type="evidence" value="ECO:0007669"/>
    <property type="project" value="UniProtKB-UniRule"/>
</dbReference>
<dbReference type="EMBL" id="DPVV01000435">
    <property type="protein sequence ID" value="HCL03297.1"/>
    <property type="molecule type" value="Genomic_DNA"/>
</dbReference>
<dbReference type="Gene3D" id="2.170.120.20">
    <property type="entry name" value="Ribosomal protein L25, beta domain"/>
    <property type="match status" value="1"/>
</dbReference>
<comment type="similarity">
    <text evidence="5">Belongs to the bacterial ribosomal protein bL25 family. CTC subfamily.</text>
</comment>
<dbReference type="PANTHER" id="PTHR33284:SF1">
    <property type="entry name" value="RIBOSOMAL PROTEIN L25_GLN-TRNA SYNTHETASE, ANTI-CODON-BINDING DOMAIN-CONTAINING PROTEIN"/>
    <property type="match status" value="1"/>
</dbReference>
<feature type="domain" description="Large ribosomal subunit protein bL25 L25" evidence="6">
    <location>
        <begin position="7"/>
        <end position="94"/>
    </location>
</feature>
<dbReference type="PANTHER" id="PTHR33284">
    <property type="entry name" value="RIBOSOMAL PROTEIN L25/GLN-TRNA SYNTHETASE, ANTI-CODON-BINDING DOMAIN-CONTAINING PROTEIN"/>
    <property type="match status" value="1"/>
</dbReference>
<evidence type="ECO:0000313" key="9">
    <source>
        <dbReference type="Proteomes" id="UP000262969"/>
    </source>
</evidence>
<dbReference type="InterPro" id="IPR011035">
    <property type="entry name" value="Ribosomal_bL25/Gln-tRNA_synth"/>
</dbReference>
<dbReference type="Pfam" id="PF01386">
    <property type="entry name" value="Ribosomal_L25p"/>
    <property type="match status" value="1"/>
</dbReference>
<dbReference type="InterPro" id="IPR020930">
    <property type="entry name" value="Ribosomal_uL5_bac-type"/>
</dbReference>
<comment type="function">
    <text evidence="5">This is one of the proteins that binds to the 5S RNA in the ribosome where it forms part of the central protuberance.</text>
</comment>
<keyword evidence="4 5" id="KW-0687">Ribonucleoprotein</keyword>
<dbReference type="AlphaFoldDB" id="A0A3D2X997"/>
<dbReference type="SUPFAM" id="SSF50715">
    <property type="entry name" value="Ribosomal protein L25-like"/>
    <property type="match status" value="1"/>
</dbReference>
<keyword evidence="3 5" id="KW-0689">Ribosomal protein</keyword>
<comment type="subunit">
    <text evidence="5">Part of the 50S ribosomal subunit; part of the 5S rRNA/L5/L18/L25 subcomplex. Contacts the 5S rRNA. Binds to the 5S rRNA independently of L5 and L18.</text>
</comment>
<dbReference type="InterPro" id="IPR029751">
    <property type="entry name" value="Ribosomal_L25_dom"/>
</dbReference>
<reference evidence="8 9" key="1">
    <citation type="journal article" date="2018" name="Nat. Biotechnol.">
        <title>A standardized bacterial taxonomy based on genome phylogeny substantially revises the tree of life.</title>
        <authorList>
            <person name="Parks D.H."/>
            <person name="Chuvochina M."/>
            <person name="Waite D.W."/>
            <person name="Rinke C."/>
            <person name="Skarshewski A."/>
            <person name="Chaumeil P.A."/>
            <person name="Hugenholtz P."/>
        </authorList>
    </citation>
    <scope>NUCLEOTIDE SEQUENCE [LARGE SCALE GENOMIC DNA]</scope>
    <source>
        <strain evidence="8">UBA11728</strain>
    </source>
</reference>
<evidence type="ECO:0000256" key="3">
    <source>
        <dbReference type="ARBA" id="ARBA00022980"/>
    </source>
</evidence>
<comment type="caution">
    <text evidence="8">The sequence shown here is derived from an EMBL/GenBank/DDBJ whole genome shotgun (WGS) entry which is preliminary data.</text>
</comment>
<dbReference type="InterPro" id="IPR020057">
    <property type="entry name" value="Ribosomal_bL25_b-dom"/>
</dbReference>
<evidence type="ECO:0000256" key="4">
    <source>
        <dbReference type="ARBA" id="ARBA00023274"/>
    </source>
</evidence>
<evidence type="ECO:0000256" key="5">
    <source>
        <dbReference type="HAMAP-Rule" id="MF_01334"/>
    </source>
</evidence>
<dbReference type="InterPro" id="IPR037121">
    <property type="entry name" value="Ribosomal_bL25_C"/>
</dbReference>
<evidence type="ECO:0000259" key="7">
    <source>
        <dbReference type="Pfam" id="PF14693"/>
    </source>
</evidence>
<name>A0A3D2X997_9FIRM</name>
<feature type="domain" description="Large ribosomal subunit protein bL25 beta" evidence="7">
    <location>
        <begin position="103"/>
        <end position="184"/>
    </location>
</feature>
<dbReference type="HAMAP" id="MF_01334">
    <property type="entry name" value="Ribosomal_bL25_CTC"/>
    <property type="match status" value="1"/>
</dbReference>
<evidence type="ECO:0000259" key="6">
    <source>
        <dbReference type="Pfam" id="PF01386"/>
    </source>
</evidence>
<evidence type="ECO:0000256" key="1">
    <source>
        <dbReference type="ARBA" id="ARBA00022730"/>
    </source>
</evidence>
<evidence type="ECO:0000256" key="2">
    <source>
        <dbReference type="ARBA" id="ARBA00022884"/>
    </source>
</evidence>
<keyword evidence="2 5" id="KW-0694">RNA-binding</keyword>
<evidence type="ECO:0000313" key="8">
    <source>
        <dbReference type="EMBL" id="HCL03297.1"/>
    </source>
</evidence>
<dbReference type="Proteomes" id="UP000262969">
    <property type="component" value="Unassembled WGS sequence"/>
</dbReference>
<dbReference type="InterPro" id="IPR001021">
    <property type="entry name" value="Ribosomal_bL25_long"/>
</dbReference>
<dbReference type="GO" id="GO:0022625">
    <property type="term" value="C:cytosolic large ribosomal subunit"/>
    <property type="evidence" value="ECO:0007669"/>
    <property type="project" value="TreeGrafter"/>
</dbReference>
<dbReference type="GO" id="GO:0008097">
    <property type="term" value="F:5S rRNA binding"/>
    <property type="evidence" value="ECO:0007669"/>
    <property type="project" value="InterPro"/>
</dbReference>
<dbReference type="Gene3D" id="2.40.240.10">
    <property type="entry name" value="Ribosomal Protein L25, Chain P"/>
    <property type="match status" value="1"/>
</dbReference>
<organism evidence="8 9">
    <name type="scientific">Lachnoclostridium phytofermentans</name>
    <dbReference type="NCBI Taxonomy" id="66219"/>
    <lineage>
        <taxon>Bacteria</taxon>
        <taxon>Bacillati</taxon>
        <taxon>Bacillota</taxon>
        <taxon>Clostridia</taxon>
        <taxon>Lachnospirales</taxon>
        <taxon>Lachnospiraceae</taxon>
    </lineage>
</organism>
<accession>A0A3D2X997</accession>
<protein>
    <recommendedName>
        <fullName evidence="5">Large ribosomal subunit protein bL25</fullName>
    </recommendedName>
    <alternativeName>
        <fullName evidence="5">General stress protein CTC</fullName>
    </alternativeName>
</protein>
<dbReference type="CDD" id="cd00495">
    <property type="entry name" value="Ribosomal_L25_TL5_CTC"/>
    <property type="match status" value="1"/>
</dbReference>
<dbReference type="Pfam" id="PF14693">
    <property type="entry name" value="Ribosomal_TL5_C"/>
    <property type="match status" value="1"/>
</dbReference>
<dbReference type="InterPro" id="IPR020056">
    <property type="entry name" value="Rbsml_bL25/Gln-tRNA_synth_N"/>
</dbReference>
<keyword evidence="1 5" id="KW-0699">rRNA-binding</keyword>
<proteinExistence type="inferred from homology"/>